<sequence length="128" mass="14667">MKSMTPFLMFEGRAEEAIQFYQSVFKDVEVVFINYFESGETKGKVMQSLITINGNPVILNDANVSEASKFTPRMSFFIECDSMDELITIYDKIKSKGSILMPLEDYGFSRQFAWVTDPFGVSWQINLV</sequence>
<dbReference type="Gene3D" id="3.30.720.100">
    <property type="match status" value="1"/>
</dbReference>
<organism evidence="2 3">
    <name type="scientific">Nosocomiicoccus massiliensis</name>
    <dbReference type="NCBI Taxonomy" id="1232430"/>
    <lineage>
        <taxon>Bacteria</taxon>
        <taxon>Bacillati</taxon>
        <taxon>Bacillota</taxon>
        <taxon>Bacilli</taxon>
        <taxon>Bacillales</taxon>
        <taxon>Staphylococcaceae</taxon>
        <taxon>Nosocomiicoccus</taxon>
    </lineage>
</organism>
<dbReference type="Pfam" id="PF06983">
    <property type="entry name" value="3-dmu-9_3-mt"/>
    <property type="match status" value="1"/>
</dbReference>
<dbReference type="Proteomes" id="UP000243626">
    <property type="component" value="Chromosome"/>
</dbReference>
<protein>
    <submittedName>
        <fullName evidence="2">VOC family protein</fullName>
    </submittedName>
</protein>
<dbReference type="PANTHER" id="PTHR33990:SF4">
    <property type="entry name" value="PHNB-LIKE DOMAIN-CONTAINING PROTEIN"/>
    <property type="match status" value="1"/>
</dbReference>
<dbReference type="EMBL" id="CP136964">
    <property type="protein sequence ID" value="WOS96930.1"/>
    <property type="molecule type" value="Genomic_DNA"/>
</dbReference>
<dbReference type="InterPro" id="IPR009725">
    <property type="entry name" value="3_dmu_93_MTrfase"/>
</dbReference>
<keyword evidence="3" id="KW-1185">Reference proteome</keyword>
<dbReference type="CDD" id="cd06588">
    <property type="entry name" value="PhnB_like"/>
    <property type="match status" value="1"/>
</dbReference>
<gene>
    <name evidence="2" type="ORF">CJ229_004275</name>
</gene>
<dbReference type="PANTHER" id="PTHR33990">
    <property type="entry name" value="PROTEIN YJDN-RELATED"/>
    <property type="match status" value="1"/>
</dbReference>
<evidence type="ECO:0000313" key="3">
    <source>
        <dbReference type="Proteomes" id="UP000243626"/>
    </source>
</evidence>
<name>A0AAF0YK72_9STAP</name>
<dbReference type="KEGG" id="nmy:CJ229_004275"/>
<dbReference type="Gene3D" id="3.30.720.110">
    <property type="match status" value="1"/>
</dbReference>
<accession>A0AAF0YK72</accession>
<evidence type="ECO:0000259" key="1">
    <source>
        <dbReference type="Pfam" id="PF06983"/>
    </source>
</evidence>
<dbReference type="RefSeq" id="WP_102167679.1">
    <property type="nucleotide sequence ID" value="NZ_CP136964.1"/>
</dbReference>
<dbReference type="SUPFAM" id="SSF54593">
    <property type="entry name" value="Glyoxalase/Bleomycin resistance protein/Dihydroxybiphenyl dioxygenase"/>
    <property type="match status" value="1"/>
</dbReference>
<feature type="domain" description="PhnB-like" evidence="1">
    <location>
        <begin position="3"/>
        <end position="125"/>
    </location>
</feature>
<evidence type="ECO:0000313" key="2">
    <source>
        <dbReference type="EMBL" id="WOS96930.1"/>
    </source>
</evidence>
<dbReference type="AlphaFoldDB" id="A0AAF0YK72"/>
<dbReference type="InterPro" id="IPR029068">
    <property type="entry name" value="Glyas_Bleomycin-R_OHBP_Dase"/>
</dbReference>
<reference evidence="3" key="1">
    <citation type="submission" date="2017-09" db="EMBL/GenBank/DDBJ databases">
        <title>Bacterial strain isolated from the female urinary microbiota.</title>
        <authorList>
            <person name="Thomas-White K."/>
            <person name="Kumar N."/>
            <person name="Forster S."/>
            <person name="Putonti C."/>
            <person name="Lawley T."/>
            <person name="Wolfe A.J."/>
        </authorList>
    </citation>
    <scope>NUCLEOTIDE SEQUENCE [LARGE SCALE GENOMIC DNA]</scope>
    <source>
        <strain evidence="3">UMB0959</strain>
    </source>
</reference>
<dbReference type="InterPro" id="IPR028973">
    <property type="entry name" value="PhnB-like"/>
</dbReference>
<proteinExistence type="predicted"/>
<dbReference type="PIRSF" id="PIRSF021700">
    <property type="entry name" value="3_dmu_93_MTrfase"/>
    <property type="match status" value="1"/>
</dbReference>